<organism evidence="1 2">
    <name type="scientific">Melastoma candidum</name>
    <dbReference type="NCBI Taxonomy" id="119954"/>
    <lineage>
        <taxon>Eukaryota</taxon>
        <taxon>Viridiplantae</taxon>
        <taxon>Streptophyta</taxon>
        <taxon>Embryophyta</taxon>
        <taxon>Tracheophyta</taxon>
        <taxon>Spermatophyta</taxon>
        <taxon>Magnoliopsida</taxon>
        <taxon>eudicotyledons</taxon>
        <taxon>Gunneridae</taxon>
        <taxon>Pentapetalae</taxon>
        <taxon>rosids</taxon>
        <taxon>malvids</taxon>
        <taxon>Myrtales</taxon>
        <taxon>Melastomataceae</taxon>
        <taxon>Melastomatoideae</taxon>
        <taxon>Melastomateae</taxon>
        <taxon>Melastoma</taxon>
    </lineage>
</organism>
<sequence length="107" mass="11776">MTFVMHSPVAISVKCTFGPSTGCDLGTCTSSSDHTDKSALLCFSQKLQPLVEFVLSLGSALHKRHISGVAEAETGNLARRLKKTLVELNEYDRARELVRTFHLREAL</sequence>
<name>A0ACB9NUT0_9MYRT</name>
<proteinExistence type="predicted"/>
<dbReference type="EMBL" id="CM042886">
    <property type="protein sequence ID" value="KAI4339437.1"/>
    <property type="molecule type" value="Genomic_DNA"/>
</dbReference>
<evidence type="ECO:0000313" key="1">
    <source>
        <dbReference type="EMBL" id="KAI4339437.1"/>
    </source>
</evidence>
<accession>A0ACB9NUT0</accession>
<keyword evidence="2" id="KW-1185">Reference proteome</keyword>
<dbReference type="Proteomes" id="UP001057402">
    <property type="component" value="Chromosome 7"/>
</dbReference>
<gene>
    <name evidence="1" type="ORF">MLD38_024383</name>
</gene>
<evidence type="ECO:0000313" key="2">
    <source>
        <dbReference type="Proteomes" id="UP001057402"/>
    </source>
</evidence>
<protein>
    <submittedName>
        <fullName evidence="1">Uncharacterized protein</fullName>
    </submittedName>
</protein>
<reference evidence="2" key="1">
    <citation type="journal article" date="2023" name="Front. Plant Sci.">
        <title>Chromosomal-level genome assembly of Melastoma candidum provides insights into trichome evolution.</title>
        <authorList>
            <person name="Zhong Y."/>
            <person name="Wu W."/>
            <person name="Sun C."/>
            <person name="Zou P."/>
            <person name="Liu Y."/>
            <person name="Dai S."/>
            <person name="Zhou R."/>
        </authorList>
    </citation>
    <scope>NUCLEOTIDE SEQUENCE [LARGE SCALE GENOMIC DNA]</scope>
</reference>
<comment type="caution">
    <text evidence="1">The sequence shown here is derived from an EMBL/GenBank/DDBJ whole genome shotgun (WGS) entry which is preliminary data.</text>
</comment>